<accession>A0A146FUI7</accession>
<organism evidence="1 2">
    <name type="scientific">Aspergillus kawachii</name>
    <name type="common">White koji mold</name>
    <name type="synonym">Aspergillus awamori var. kawachi</name>
    <dbReference type="NCBI Taxonomy" id="1069201"/>
    <lineage>
        <taxon>Eukaryota</taxon>
        <taxon>Fungi</taxon>
        <taxon>Dikarya</taxon>
        <taxon>Ascomycota</taxon>
        <taxon>Pezizomycotina</taxon>
        <taxon>Eurotiomycetes</taxon>
        <taxon>Eurotiomycetidae</taxon>
        <taxon>Eurotiales</taxon>
        <taxon>Aspergillaceae</taxon>
        <taxon>Aspergillus</taxon>
        <taxon>Aspergillus subgen. Circumdati</taxon>
    </lineage>
</organism>
<comment type="caution">
    <text evidence="1">The sequence shown here is derived from an EMBL/GenBank/DDBJ whole genome shotgun (WGS) entry which is preliminary data.</text>
</comment>
<dbReference type="EMBL" id="BCWF01000026">
    <property type="protein sequence ID" value="GAT28839.1"/>
    <property type="molecule type" value="Genomic_DNA"/>
</dbReference>
<dbReference type="Proteomes" id="UP000075230">
    <property type="component" value="Unassembled WGS sequence"/>
</dbReference>
<dbReference type="AlphaFoldDB" id="A0A146FUI7"/>
<proteinExistence type="predicted"/>
<sequence>MKLVRKIYPVEVNDDVKEAEVEAQNSISLLVWMQKKRRQCNFVWARWR</sequence>
<reference evidence="1 2" key="1">
    <citation type="journal article" date="2016" name="DNA Res.">
        <title>Genome sequence of Aspergillus luchuensis NBRC 4314.</title>
        <authorList>
            <person name="Yamada O."/>
            <person name="Machida M."/>
            <person name="Hosoyama A."/>
            <person name="Goto M."/>
            <person name="Takahashi T."/>
            <person name="Futagami T."/>
            <person name="Yamagata Y."/>
            <person name="Takeuchi M."/>
            <person name="Kobayashi T."/>
            <person name="Koike H."/>
            <person name="Abe K."/>
            <person name="Asai K."/>
            <person name="Arita M."/>
            <person name="Fujita N."/>
            <person name="Fukuda K."/>
            <person name="Higa K."/>
            <person name="Horikawa H."/>
            <person name="Ishikawa T."/>
            <person name="Jinno K."/>
            <person name="Kato Y."/>
            <person name="Kirimura K."/>
            <person name="Mizutani O."/>
            <person name="Nakasone K."/>
            <person name="Sano M."/>
            <person name="Shiraishi Y."/>
            <person name="Tsukahara M."/>
            <person name="Gomi K."/>
        </authorList>
    </citation>
    <scope>NUCLEOTIDE SEQUENCE [LARGE SCALE GENOMIC DNA]</scope>
    <source>
        <strain evidence="1 2">RIB 2604</strain>
    </source>
</reference>
<protein>
    <submittedName>
        <fullName evidence="1">C6 transcription factor</fullName>
    </submittedName>
</protein>
<name>A0A146FUI7_ASPKA</name>
<evidence type="ECO:0000313" key="2">
    <source>
        <dbReference type="Proteomes" id="UP000075230"/>
    </source>
</evidence>
<reference evidence="2" key="2">
    <citation type="submission" date="2016-02" db="EMBL/GenBank/DDBJ databases">
        <title>Genome sequencing of Aspergillus luchuensis NBRC 4314.</title>
        <authorList>
            <person name="Yamada O."/>
        </authorList>
    </citation>
    <scope>NUCLEOTIDE SEQUENCE [LARGE SCALE GENOMIC DNA]</scope>
    <source>
        <strain evidence="2">RIB 2604</strain>
    </source>
</reference>
<gene>
    <name evidence="1" type="ORF">RIB2604_02700230</name>
</gene>
<evidence type="ECO:0000313" key="1">
    <source>
        <dbReference type="EMBL" id="GAT28839.1"/>
    </source>
</evidence>